<accession>A0AC61QWA0</accession>
<keyword evidence="2" id="KW-1185">Reference proteome</keyword>
<protein>
    <submittedName>
        <fullName evidence="1">Uncharacterized protein</fullName>
    </submittedName>
</protein>
<sequence>MSVKITISYEKPEELRSALRQLSPVIKRCRLPKGQQGKYKKAYVLLKDDVASERPQNDEMQRSLATATKQDE</sequence>
<organism evidence="1 2">
    <name type="scientific">Hominisplanchenecus murintestinalis</name>
    <dbReference type="NCBI Taxonomy" id="2941517"/>
    <lineage>
        <taxon>Bacteria</taxon>
        <taxon>Bacillati</taxon>
        <taxon>Bacillota</taxon>
        <taxon>Clostridia</taxon>
        <taxon>Lachnospirales</taxon>
        <taxon>Lachnospiraceae</taxon>
        <taxon>Hominisplanchenecus</taxon>
    </lineage>
</organism>
<evidence type="ECO:0000313" key="2">
    <source>
        <dbReference type="Proteomes" id="UP000307720"/>
    </source>
</evidence>
<reference evidence="1" key="1">
    <citation type="submission" date="2019-04" db="EMBL/GenBank/DDBJ databases">
        <title>Microbes associate with the intestines of laboratory mice.</title>
        <authorList>
            <person name="Navarre W."/>
            <person name="Wong E."/>
            <person name="Huang K."/>
            <person name="Tropini C."/>
            <person name="Ng K."/>
            <person name="Yu B."/>
        </authorList>
    </citation>
    <scope>NUCLEOTIDE SEQUENCE</scope>
    <source>
        <strain evidence="1">NM72_1-8</strain>
    </source>
</reference>
<name>A0AC61QWA0_9FIRM</name>
<gene>
    <name evidence="1" type="ORF">E5357_16560</name>
</gene>
<comment type="caution">
    <text evidence="1">The sequence shown here is derived from an EMBL/GenBank/DDBJ whole genome shotgun (WGS) entry which is preliminary data.</text>
</comment>
<evidence type="ECO:0000313" key="1">
    <source>
        <dbReference type="EMBL" id="TGX96319.1"/>
    </source>
</evidence>
<dbReference type="EMBL" id="SRZB01000069">
    <property type="protein sequence ID" value="TGX96319.1"/>
    <property type="molecule type" value="Genomic_DNA"/>
</dbReference>
<proteinExistence type="predicted"/>
<dbReference type="Proteomes" id="UP000307720">
    <property type="component" value="Unassembled WGS sequence"/>
</dbReference>